<dbReference type="Proteomes" id="UP000198711">
    <property type="component" value="Unassembled WGS sequence"/>
</dbReference>
<organism evidence="2 3">
    <name type="scientific">Hydrobacter penzbergensis</name>
    <dbReference type="NCBI Taxonomy" id="1235997"/>
    <lineage>
        <taxon>Bacteria</taxon>
        <taxon>Pseudomonadati</taxon>
        <taxon>Bacteroidota</taxon>
        <taxon>Chitinophagia</taxon>
        <taxon>Chitinophagales</taxon>
        <taxon>Chitinophagaceae</taxon>
        <taxon>Hydrobacter</taxon>
    </lineage>
</organism>
<protein>
    <submittedName>
        <fullName evidence="2">Uncharacterized protein</fullName>
    </submittedName>
</protein>
<evidence type="ECO:0000313" key="3">
    <source>
        <dbReference type="Proteomes" id="UP000198711"/>
    </source>
</evidence>
<proteinExistence type="predicted"/>
<evidence type="ECO:0000313" key="2">
    <source>
        <dbReference type="EMBL" id="SDW34856.1"/>
    </source>
</evidence>
<evidence type="ECO:0000256" key="1">
    <source>
        <dbReference type="SAM" id="MobiDB-lite"/>
    </source>
</evidence>
<keyword evidence="3" id="KW-1185">Reference proteome</keyword>
<comment type="caution">
    <text evidence="2">The sequence shown here is derived from an EMBL/GenBank/DDBJ whole genome shotgun (WGS) entry which is preliminary data.</text>
</comment>
<feature type="region of interest" description="Disordered" evidence="1">
    <location>
        <begin position="107"/>
        <end position="147"/>
    </location>
</feature>
<dbReference type="RefSeq" id="WP_092722094.1">
    <property type="nucleotide sequence ID" value="NZ_FNNO01000002.1"/>
</dbReference>
<gene>
    <name evidence="2" type="ORF">SAMN05444410_10264</name>
</gene>
<reference evidence="2 3" key="1">
    <citation type="submission" date="2016-10" db="EMBL/GenBank/DDBJ databases">
        <authorList>
            <person name="Varghese N."/>
            <person name="Submissions S."/>
        </authorList>
    </citation>
    <scope>NUCLEOTIDE SEQUENCE [LARGE SCALE GENOMIC DNA]</scope>
    <source>
        <strain evidence="2 3">DSM 25353</strain>
    </source>
</reference>
<feature type="compositionally biased region" description="Basic and acidic residues" evidence="1">
    <location>
        <begin position="107"/>
        <end position="117"/>
    </location>
</feature>
<name>A0A8X8LCL2_9BACT</name>
<sequence length="147" mass="16249">MNKAKGKHVPASEARQGIDAYRKQFAGTPYYRESISYTIAELRAFLDIAEKELIGMNITDPDDRCISFLPYISQKDNKLSVLMTPSVYIADATSGNGKHKHQFNKHIEESYGREGAKTDATPVPDPTNPYGGVTTPTPPYNVGQTQP</sequence>
<dbReference type="EMBL" id="FNNO01000002">
    <property type="protein sequence ID" value="SDW34856.1"/>
    <property type="molecule type" value="Genomic_DNA"/>
</dbReference>
<accession>A0A8X8LCL2</accession>
<dbReference type="AlphaFoldDB" id="A0A8X8LCL2"/>